<evidence type="ECO:0000313" key="4">
    <source>
        <dbReference type="Proteomes" id="UP000032483"/>
    </source>
</evidence>
<sequence length="357" mass="40014">MLDQKTLHAALKKVSAAMMHLENTGFEEKYPIGLIDINLWEWPQGVGLYGLYNYYKLTGDRGTFDFLCGWYDARMAEGLPERNVNTTCPMLTLLCVYEDTQDERYGALCRDWAEWVMHGLIRTGDGAFQHMITGDANDSQMLIDTLFMTVLFLAKAGVVFGRKDYVEEAKRQCLVHIKYLYDTSCGLYFHGYDFKGRHNYGRVHWARGNSWYTCGIMELIGLIPIEPGLRQYFLDTFRAQVDALCACQAEDGMWHTILDDPASYKESSATAAFAYGMLKGVRLGFLPAQYEAPALRAVQAVLARVDAAGIVGGVSYGTPVGNDAQFYKDIPVCPMTYGQAMAILMLAEALYHTGEDA</sequence>
<protein>
    <submittedName>
        <fullName evidence="3">Glycoside hydrolase family 105 protein</fullName>
    </submittedName>
    <submittedName>
        <fullName evidence="2">Glycosyl hydrolase family 88</fullName>
    </submittedName>
</protein>
<dbReference type="AlphaFoldDB" id="A0A0D8IXR2"/>
<keyword evidence="1 2" id="KW-0378">Hydrolase</keyword>
<organism evidence="2 4">
    <name type="scientific">Ruthenibacterium lactatiformans</name>
    <dbReference type="NCBI Taxonomy" id="1550024"/>
    <lineage>
        <taxon>Bacteria</taxon>
        <taxon>Bacillati</taxon>
        <taxon>Bacillota</taxon>
        <taxon>Clostridia</taxon>
        <taxon>Eubacteriales</taxon>
        <taxon>Oscillospiraceae</taxon>
        <taxon>Ruthenibacterium</taxon>
    </lineage>
</organism>
<dbReference type="Proteomes" id="UP000032483">
    <property type="component" value="Unassembled WGS sequence"/>
</dbReference>
<dbReference type="InterPro" id="IPR012341">
    <property type="entry name" value="6hp_glycosidase-like_sf"/>
</dbReference>
<dbReference type="PANTHER" id="PTHR33886:SF8">
    <property type="entry name" value="UNSATURATED RHAMNOGALACTURONAN HYDROLASE (EUROFUNG)"/>
    <property type="match status" value="1"/>
</dbReference>
<name>A0A0D8IXR2_9FIRM</name>
<dbReference type="GeneID" id="42857770"/>
<dbReference type="InterPro" id="IPR010905">
    <property type="entry name" value="Glyco_hydro_88"/>
</dbReference>
<evidence type="ECO:0000313" key="3">
    <source>
        <dbReference type="EMBL" id="MST91667.1"/>
    </source>
</evidence>
<reference evidence="3 5" key="2">
    <citation type="submission" date="2019-08" db="EMBL/GenBank/DDBJ databases">
        <title>In-depth cultivation of the pig gut microbiome towards novel bacterial diversity and tailored functional studies.</title>
        <authorList>
            <person name="Wylensek D."/>
            <person name="Hitch T.C.A."/>
            <person name="Clavel T."/>
        </authorList>
    </citation>
    <scope>NUCLEOTIDE SEQUENCE [LARGE SCALE GENOMIC DNA]</scope>
    <source>
        <strain evidence="3 5">WCA3-601-WT-6J</strain>
    </source>
</reference>
<dbReference type="Pfam" id="PF07470">
    <property type="entry name" value="Glyco_hydro_88"/>
    <property type="match status" value="1"/>
</dbReference>
<dbReference type="InterPro" id="IPR008928">
    <property type="entry name" value="6-hairpin_glycosidase_sf"/>
</dbReference>
<dbReference type="EMBL" id="JXXK01000024">
    <property type="protein sequence ID" value="KJF39081.1"/>
    <property type="molecule type" value="Genomic_DNA"/>
</dbReference>
<dbReference type="GO" id="GO:0016787">
    <property type="term" value="F:hydrolase activity"/>
    <property type="evidence" value="ECO:0007669"/>
    <property type="project" value="UniProtKB-KW"/>
</dbReference>
<dbReference type="InterPro" id="IPR052043">
    <property type="entry name" value="PolySaccharide_Degr_Enz"/>
</dbReference>
<dbReference type="EMBL" id="VUNJ01000006">
    <property type="protein sequence ID" value="MST91667.1"/>
    <property type="molecule type" value="Genomic_DNA"/>
</dbReference>
<dbReference type="PANTHER" id="PTHR33886">
    <property type="entry name" value="UNSATURATED RHAMNOGALACTURONAN HYDROLASE (EUROFUNG)"/>
    <property type="match status" value="1"/>
</dbReference>
<proteinExistence type="predicted"/>
<reference evidence="2" key="1">
    <citation type="submission" date="2015-02" db="EMBL/GenBank/DDBJ databases">
        <title>A novel member of the family Ruminococcaceae isolated from human feces.</title>
        <authorList>
            <person name="Shkoporov A.N."/>
            <person name="Chaplin A.V."/>
            <person name="Motuzova O.V."/>
            <person name="Kafarskaia L.I."/>
            <person name="Khokhlova E.V."/>
            <person name="Efimov B.A."/>
        </authorList>
    </citation>
    <scope>NUCLEOTIDE SEQUENCE [LARGE SCALE GENOMIC DNA]</scope>
    <source>
        <strain evidence="2">585-1</strain>
    </source>
</reference>
<dbReference type="GO" id="GO:0005975">
    <property type="term" value="P:carbohydrate metabolic process"/>
    <property type="evidence" value="ECO:0007669"/>
    <property type="project" value="InterPro"/>
</dbReference>
<evidence type="ECO:0000256" key="1">
    <source>
        <dbReference type="ARBA" id="ARBA00022801"/>
    </source>
</evidence>
<comment type="caution">
    <text evidence="2">The sequence shown here is derived from an EMBL/GenBank/DDBJ whole genome shotgun (WGS) entry which is preliminary data.</text>
</comment>
<dbReference type="Proteomes" id="UP000431913">
    <property type="component" value="Unassembled WGS sequence"/>
</dbReference>
<evidence type="ECO:0000313" key="5">
    <source>
        <dbReference type="Proteomes" id="UP000431913"/>
    </source>
</evidence>
<keyword evidence="4" id="KW-1185">Reference proteome</keyword>
<accession>A0A0D8IXR2</accession>
<dbReference type="RefSeq" id="WP_050006024.1">
    <property type="nucleotide sequence ID" value="NZ_CAOJUJ010000020.1"/>
</dbReference>
<dbReference type="Gene3D" id="1.50.10.10">
    <property type="match status" value="1"/>
</dbReference>
<gene>
    <name evidence="3" type="ORF">FYJ76_06880</name>
    <name evidence="2" type="ORF">TQ39_14460</name>
</gene>
<dbReference type="SUPFAM" id="SSF48208">
    <property type="entry name" value="Six-hairpin glycosidases"/>
    <property type="match status" value="1"/>
</dbReference>
<dbReference type="PATRIC" id="fig|1550024.3.peg.3292"/>
<evidence type="ECO:0000313" key="2">
    <source>
        <dbReference type="EMBL" id="KJF39081.1"/>
    </source>
</evidence>